<dbReference type="GO" id="GO:0005525">
    <property type="term" value="F:GTP binding"/>
    <property type="evidence" value="ECO:0007669"/>
    <property type="project" value="InterPro"/>
</dbReference>
<protein>
    <submittedName>
        <fullName evidence="2">Molybdopterin-guanine dinucleotide biosynthesis protein B</fullName>
    </submittedName>
</protein>
<name>A0A261V109_9BORD</name>
<dbReference type="RefSeq" id="WP_094837045.1">
    <property type="nucleotide sequence ID" value="NZ_NEVQ01000001.1"/>
</dbReference>
<evidence type="ECO:0000259" key="1">
    <source>
        <dbReference type="Pfam" id="PF03205"/>
    </source>
</evidence>
<accession>A0A261V109</accession>
<proteinExistence type="predicted"/>
<sequence>MTKIIGFAGWSGAGKTSLLTKLIPCLKARGYSVSTVKHAHHAFDIDTPGKDSFLHRASGATEVLVASSARWALMHELRGAPEPELGELLSAMSAVDFILVEGFKRNAHIKIEVHRRENNKPWLYLDDPSIGAIASDTDSNDHPLPHVALDDIEAVADLVETLAWPLDMAIARLTQRGNAA</sequence>
<dbReference type="InterPro" id="IPR004435">
    <property type="entry name" value="MobB_dom"/>
</dbReference>
<dbReference type="EMBL" id="NEVQ01000001">
    <property type="protein sequence ID" value="OZI67838.1"/>
    <property type="molecule type" value="Genomic_DNA"/>
</dbReference>
<dbReference type="Gene3D" id="3.40.50.300">
    <property type="entry name" value="P-loop containing nucleotide triphosphate hydrolases"/>
    <property type="match status" value="1"/>
</dbReference>
<feature type="domain" description="Molybdopterin-guanine dinucleotide biosynthesis protein B (MobB)" evidence="1">
    <location>
        <begin position="4"/>
        <end position="136"/>
    </location>
</feature>
<dbReference type="CDD" id="cd03116">
    <property type="entry name" value="MobB"/>
    <property type="match status" value="1"/>
</dbReference>
<dbReference type="InterPro" id="IPR027417">
    <property type="entry name" value="P-loop_NTPase"/>
</dbReference>
<comment type="caution">
    <text evidence="2">The sequence shown here is derived from an EMBL/GenBank/DDBJ whole genome shotgun (WGS) entry which is preliminary data.</text>
</comment>
<dbReference type="SUPFAM" id="SSF52540">
    <property type="entry name" value="P-loop containing nucleoside triphosphate hydrolases"/>
    <property type="match status" value="1"/>
</dbReference>
<dbReference type="Pfam" id="PF03205">
    <property type="entry name" value="MobB"/>
    <property type="match status" value="1"/>
</dbReference>
<evidence type="ECO:0000313" key="2">
    <source>
        <dbReference type="EMBL" id="OZI67838.1"/>
    </source>
</evidence>
<keyword evidence="3" id="KW-1185">Reference proteome</keyword>
<evidence type="ECO:0000313" key="3">
    <source>
        <dbReference type="Proteomes" id="UP000216885"/>
    </source>
</evidence>
<dbReference type="NCBIfam" id="TIGR00176">
    <property type="entry name" value="mobB"/>
    <property type="match status" value="1"/>
</dbReference>
<dbReference type="Proteomes" id="UP000216885">
    <property type="component" value="Unassembled WGS sequence"/>
</dbReference>
<dbReference type="InterPro" id="IPR052539">
    <property type="entry name" value="MGD_biosynthesis_adapter"/>
</dbReference>
<dbReference type="AlphaFoldDB" id="A0A261V109"/>
<dbReference type="PANTHER" id="PTHR40072:SF1">
    <property type="entry name" value="MOLYBDOPTERIN-GUANINE DINUCLEOTIDE BIOSYNTHESIS ADAPTER PROTEIN"/>
    <property type="match status" value="1"/>
</dbReference>
<organism evidence="2 3">
    <name type="scientific">Bordetella genomosp. 4</name>
    <dbReference type="NCBI Taxonomy" id="463044"/>
    <lineage>
        <taxon>Bacteria</taxon>
        <taxon>Pseudomonadati</taxon>
        <taxon>Pseudomonadota</taxon>
        <taxon>Betaproteobacteria</taxon>
        <taxon>Burkholderiales</taxon>
        <taxon>Alcaligenaceae</taxon>
        <taxon>Bordetella</taxon>
    </lineage>
</organism>
<dbReference type="PANTHER" id="PTHR40072">
    <property type="entry name" value="MOLYBDOPTERIN-GUANINE DINUCLEOTIDE BIOSYNTHESIS ADAPTER PROTEIN-RELATED"/>
    <property type="match status" value="1"/>
</dbReference>
<reference evidence="2 3" key="1">
    <citation type="submission" date="2017-05" db="EMBL/GenBank/DDBJ databases">
        <title>Complete and WGS of Bordetella genogroups.</title>
        <authorList>
            <person name="Spilker T."/>
            <person name="LiPuma J."/>
        </authorList>
    </citation>
    <scope>NUCLEOTIDE SEQUENCE [LARGE SCALE GENOMIC DNA]</scope>
    <source>
        <strain evidence="2 3">AU9919</strain>
    </source>
</reference>
<gene>
    <name evidence="2" type="ORF">CAL20_02045</name>
</gene>
<dbReference type="GO" id="GO:0006777">
    <property type="term" value="P:Mo-molybdopterin cofactor biosynthetic process"/>
    <property type="evidence" value="ECO:0007669"/>
    <property type="project" value="InterPro"/>
</dbReference>